<organism evidence="1 2">
    <name type="scientific">Dendrolimus kikuchii</name>
    <dbReference type="NCBI Taxonomy" id="765133"/>
    <lineage>
        <taxon>Eukaryota</taxon>
        <taxon>Metazoa</taxon>
        <taxon>Ecdysozoa</taxon>
        <taxon>Arthropoda</taxon>
        <taxon>Hexapoda</taxon>
        <taxon>Insecta</taxon>
        <taxon>Pterygota</taxon>
        <taxon>Neoptera</taxon>
        <taxon>Endopterygota</taxon>
        <taxon>Lepidoptera</taxon>
        <taxon>Glossata</taxon>
        <taxon>Ditrysia</taxon>
        <taxon>Bombycoidea</taxon>
        <taxon>Lasiocampidae</taxon>
        <taxon>Dendrolimus</taxon>
    </lineage>
</organism>
<evidence type="ECO:0000313" key="1">
    <source>
        <dbReference type="EMBL" id="KAJ0174774.1"/>
    </source>
</evidence>
<dbReference type="EMBL" id="CM034403">
    <property type="protein sequence ID" value="KAJ0174774.1"/>
    <property type="molecule type" value="Genomic_DNA"/>
</dbReference>
<gene>
    <name evidence="1" type="ORF">K1T71_009882</name>
</gene>
<comment type="caution">
    <text evidence="1">The sequence shown here is derived from an EMBL/GenBank/DDBJ whole genome shotgun (WGS) entry which is preliminary data.</text>
</comment>
<sequence length="97" mass="10662">MKLMFYALVLAVGLTLSIGSPLNSIKKYYCGRQLAKILIKVCSSFSDRAEKGPLQLEKRDVDVASTNYEDEKLTEGGGIVNDCCYNPCSLDVVAIYC</sequence>
<reference evidence="1 2" key="1">
    <citation type="journal article" date="2021" name="Front. Genet.">
        <title>Chromosome-Level Genome Assembly Reveals Significant Gene Expansion in the Toll and IMD Signaling Pathways of Dendrolimus kikuchii.</title>
        <authorList>
            <person name="Zhou J."/>
            <person name="Wu P."/>
            <person name="Xiong Z."/>
            <person name="Liu N."/>
            <person name="Zhao N."/>
            <person name="Ji M."/>
            <person name="Qiu Y."/>
            <person name="Yang B."/>
        </authorList>
    </citation>
    <scope>NUCLEOTIDE SEQUENCE [LARGE SCALE GENOMIC DNA]</scope>
    <source>
        <strain evidence="1">Ann1</strain>
    </source>
</reference>
<keyword evidence="2" id="KW-1185">Reference proteome</keyword>
<evidence type="ECO:0000313" key="2">
    <source>
        <dbReference type="Proteomes" id="UP000824533"/>
    </source>
</evidence>
<proteinExistence type="predicted"/>
<accession>A0ACC1CTM7</accession>
<dbReference type="Proteomes" id="UP000824533">
    <property type="component" value="Linkage Group LG17"/>
</dbReference>
<protein>
    <submittedName>
        <fullName evidence="1">Uncharacterized protein</fullName>
    </submittedName>
</protein>
<name>A0ACC1CTM7_9NEOP</name>